<feature type="transmembrane region" description="Helical" evidence="1">
    <location>
        <begin position="82"/>
        <end position="102"/>
    </location>
</feature>
<protein>
    <recommendedName>
        <fullName evidence="4">DUF5134 domain-containing protein</fullName>
    </recommendedName>
</protein>
<sequence length="220" mass="22807">MVEPLLLRWVLTVLFTAAGSWALHRLVRAEPIAPLSGRAAAAGTDRVTPGGPVVRINAAWHVVMCAAMLAMCWPWGTAVPVGPQLVVLGAMAAWFLLLTAITRWCPGHRRWQQAHHAVMAAAMCWMLVAMPAPAPGSGHVHHHAVGAGTLAAAPVAPAGTEAAGFLALGVGFVLTALPWLSAAVDIGRFARTRPQRAAAYEAACHAATAVGMGAMFLAAA</sequence>
<evidence type="ECO:0000313" key="2">
    <source>
        <dbReference type="EMBL" id="NYI84815.1"/>
    </source>
</evidence>
<accession>A0A853AL68</accession>
<feature type="transmembrane region" description="Helical" evidence="1">
    <location>
        <begin position="114"/>
        <end position="132"/>
    </location>
</feature>
<keyword evidence="3" id="KW-1185">Reference proteome</keyword>
<feature type="transmembrane region" description="Helical" evidence="1">
    <location>
        <begin position="198"/>
        <end position="219"/>
    </location>
</feature>
<comment type="caution">
    <text evidence="2">The sequence shown here is derived from an EMBL/GenBank/DDBJ whole genome shotgun (WGS) entry which is preliminary data.</text>
</comment>
<organism evidence="2 3">
    <name type="scientific">Saccharopolyspora hordei</name>
    <dbReference type="NCBI Taxonomy" id="1838"/>
    <lineage>
        <taxon>Bacteria</taxon>
        <taxon>Bacillati</taxon>
        <taxon>Actinomycetota</taxon>
        <taxon>Actinomycetes</taxon>
        <taxon>Pseudonocardiales</taxon>
        <taxon>Pseudonocardiaceae</taxon>
        <taxon>Saccharopolyspora</taxon>
    </lineage>
</organism>
<feature type="transmembrane region" description="Helical" evidence="1">
    <location>
        <begin position="162"/>
        <end position="186"/>
    </location>
</feature>
<dbReference type="RefSeq" id="WP_179722385.1">
    <property type="nucleotide sequence ID" value="NZ_BAABFH010000001.1"/>
</dbReference>
<feature type="transmembrane region" description="Helical" evidence="1">
    <location>
        <begin position="6"/>
        <end position="23"/>
    </location>
</feature>
<dbReference type="AlphaFoldDB" id="A0A853AL68"/>
<evidence type="ECO:0000313" key="3">
    <source>
        <dbReference type="Proteomes" id="UP000587002"/>
    </source>
</evidence>
<reference evidence="2 3" key="1">
    <citation type="submission" date="2020-07" db="EMBL/GenBank/DDBJ databases">
        <title>Sequencing the genomes of 1000 actinobacteria strains.</title>
        <authorList>
            <person name="Klenk H.-P."/>
        </authorList>
    </citation>
    <scope>NUCLEOTIDE SEQUENCE [LARGE SCALE GENOMIC DNA]</scope>
    <source>
        <strain evidence="2 3">DSM 44065</strain>
    </source>
</reference>
<evidence type="ECO:0000256" key="1">
    <source>
        <dbReference type="SAM" id="Phobius"/>
    </source>
</evidence>
<keyword evidence="1" id="KW-1133">Transmembrane helix</keyword>
<gene>
    <name evidence="2" type="ORF">HNR68_003445</name>
</gene>
<dbReference type="Proteomes" id="UP000587002">
    <property type="component" value="Unassembled WGS sequence"/>
</dbReference>
<proteinExistence type="predicted"/>
<feature type="transmembrane region" description="Helical" evidence="1">
    <location>
        <begin position="58"/>
        <end position="76"/>
    </location>
</feature>
<keyword evidence="1" id="KW-0472">Membrane</keyword>
<evidence type="ECO:0008006" key="4">
    <source>
        <dbReference type="Google" id="ProtNLM"/>
    </source>
</evidence>
<dbReference type="InterPro" id="IPR033458">
    <property type="entry name" value="DUF5134"/>
</dbReference>
<keyword evidence="1" id="KW-0812">Transmembrane</keyword>
<dbReference type="Pfam" id="PF17197">
    <property type="entry name" value="DUF5134"/>
    <property type="match status" value="1"/>
</dbReference>
<dbReference type="EMBL" id="JACCFJ010000001">
    <property type="protein sequence ID" value="NYI84815.1"/>
    <property type="molecule type" value="Genomic_DNA"/>
</dbReference>
<name>A0A853AL68_9PSEU</name>